<feature type="compositionally biased region" description="Low complexity" evidence="1">
    <location>
        <begin position="10"/>
        <end position="21"/>
    </location>
</feature>
<keyword evidence="2" id="KW-0472">Membrane</keyword>
<feature type="region of interest" description="Disordered" evidence="1">
    <location>
        <begin position="1"/>
        <end position="64"/>
    </location>
</feature>
<proteinExistence type="predicted"/>
<dbReference type="AlphaFoldDB" id="A0A1H5BB90"/>
<dbReference type="EMBL" id="FNST01000002">
    <property type="protein sequence ID" value="SED51606.1"/>
    <property type="molecule type" value="Genomic_DNA"/>
</dbReference>
<dbReference type="InterPro" id="IPR025711">
    <property type="entry name" value="PepSY"/>
</dbReference>
<dbReference type="PANTHER" id="PTHR34219">
    <property type="entry name" value="IRON-REGULATED INNER MEMBRANE PROTEIN-RELATED"/>
    <property type="match status" value="1"/>
</dbReference>
<feature type="region of interest" description="Disordered" evidence="1">
    <location>
        <begin position="309"/>
        <end position="346"/>
    </location>
</feature>
<evidence type="ECO:0000313" key="4">
    <source>
        <dbReference type="EMBL" id="SED51606.1"/>
    </source>
</evidence>
<feature type="compositionally biased region" description="Basic and acidic residues" evidence="1">
    <location>
        <begin position="43"/>
        <end position="52"/>
    </location>
</feature>
<feature type="compositionally biased region" description="Low complexity" evidence="1">
    <location>
        <begin position="323"/>
        <end position="335"/>
    </location>
</feature>
<dbReference type="InterPro" id="IPR005625">
    <property type="entry name" value="PepSY-ass_TM"/>
</dbReference>
<evidence type="ECO:0000313" key="5">
    <source>
        <dbReference type="Proteomes" id="UP000198609"/>
    </source>
</evidence>
<dbReference type="Pfam" id="PF03413">
    <property type="entry name" value="PepSY"/>
    <property type="match status" value="1"/>
</dbReference>
<evidence type="ECO:0000256" key="1">
    <source>
        <dbReference type="SAM" id="MobiDB-lite"/>
    </source>
</evidence>
<accession>A0A1H5BB90</accession>
<keyword evidence="5" id="KW-1185">Reference proteome</keyword>
<evidence type="ECO:0000259" key="3">
    <source>
        <dbReference type="Pfam" id="PF03413"/>
    </source>
</evidence>
<protein>
    <submittedName>
        <fullName evidence="4">Uncharacterized iron-regulated membrane protein</fullName>
    </submittedName>
</protein>
<evidence type="ECO:0000256" key="2">
    <source>
        <dbReference type="SAM" id="Phobius"/>
    </source>
</evidence>
<dbReference type="PANTHER" id="PTHR34219:SF1">
    <property type="entry name" value="PEPSY DOMAIN-CONTAINING PROTEIN"/>
    <property type="match status" value="1"/>
</dbReference>
<keyword evidence="2" id="KW-0812">Transmembrane</keyword>
<feature type="transmembrane region" description="Helical" evidence="2">
    <location>
        <begin position="436"/>
        <end position="456"/>
    </location>
</feature>
<reference evidence="5" key="1">
    <citation type="submission" date="2016-10" db="EMBL/GenBank/DDBJ databases">
        <authorList>
            <person name="Varghese N."/>
            <person name="Submissions S."/>
        </authorList>
    </citation>
    <scope>NUCLEOTIDE SEQUENCE [LARGE SCALE GENOMIC DNA]</scope>
    <source>
        <strain evidence="5">DSM 40318</strain>
    </source>
</reference>
<feature type="transmembrane region" description="Helical" evidence="2">
    <location>
        <begin position="477"/>
        <end position="496"/>
    </location>
</feature>
<dbReference type="Proteomes" id="UP000198609">
    <property type="component" value="Unassembled WGS sequence"/>
</dbReference>
<name>A0A1H5BB90_STRMJ</name>
<sequence length="526" mass="55413">MCAADNSTGAASYASAPAVAPNQESSMSAEPLAPATGDSPDDAAGREPHSPTEAESGGSGSGSGGSVWVGLRPLVLRLHFYAGVLVAPFLLVAAATGLLYAGSFQAEKLVYAHELRVPVGDRELPISQQVAAARKAHSEGEISAVRPSPWDGATTRVLLSGVKGVDPDHTLAVFVDPYTGKVRGALEQYGSTGALPLRTWIDEFHRDLHLGQTGRLYSELAASWLWVIALGGVVLWLSRRRKKRTLRSLALPDHAATGRKRTMSFHGAVGLWVALGLLFLSATGLTWSTYAGANVEDLRTALGQTTPTVSAAVGSGGEHAGHHMGSGSMPGMDMGDTGEAAGHPSDVGLDTVLKAARAKDLDNPVEITPPAEPGSAYVVSQIQRSWPEKQDSVAIDPATGEVTDIQRFADYPVLAKLSRWGIDLHTGNLFGLVNQIALAALALALVLLIVWGYRMWWQRGRASAFGRPIPRGAWRRVPLYVLFPLAATTAVIGYYLPLLGIPLAAFLAVDIAVGEIARRRGAAAAA</sequence>
<keyword evidence="2" id="KW-1133">Transmembrane helix</keyword>
<dbReference type="Pfam" id="PF03929">
    <property type="entry name" value="PepSY_TM"/>
    <property type="match status" value="1"/>
</dbReference>
<gene>
    <name evidence="4" type="ORF">SAMN04490356_8793</name>
</gene>
<feature type="transmembrane region" description="Helical" evidence="2">
    <location>
        <begin position="269"/>
        <end position="290"/>
    </location>
</feature>
<feature type="domain" description="PepSY" evidence="3">
    <location>
        <begin position="124"/>
        <end position="184"/>
    </location>
</feature>
<organism evidence="4 5">
    <name type="scientific">Streptomyces melanosporofaciens</name>
    <dbReference type="NCBI Taxonomy" id="67327"/>
    <lineage>
        <taxon>Bacteria</taxon>
        <taxon>Bacillati</taxon>
        <taxon>Actinomycetota</taxon>
        <taxon>Actinomycetes</taxon>
        <taxon>Kitasatosporales</taxon>
        <taxon>Streptomycetaceae</taxon>
        <taxon>Streptomyces</taxon>
        <taxon>Streptomyces violaceusniger group</taxon>
    </lineage>
</organism>
<feature type="transmembrane region" description="Helical" evidence="2">
    <location>
        <begin position="80"/>
        <end position="101"/>
    </location>
</feature>
<feature type="transmembrane region" description="Helical" evidence="2">
    <location>
        <begin position="216"/>
        <end position="237"/>
    </location>
</feature>